<comment type="caution">
    <text evidence="1">The sequence shown here is derived from an EMBL/GenBank/DDBJ whole genome shotgun (WGS) entry which is preliminary data.</text>
</comment>
<proteinExistence type="predicted"/>
<evidence type="ECO:0000313" key="2">
    <source>
        <dbReference type="Proteomes" id="UP000040578"/>
    </source>
</evidence>
<name>A0ABP1YF25_9GAMM</name>
<keyword evidence="2" id="KW-1185">Reference proteome</keyword>
<dbReference type="EMBL" id="CPYD01000007">
    <property type="protein sequence ID" value="CNE65421.1"/>
    <property type="molecule type" value="Genomic_DNA"/>
</dbReference>
<evidence type="ECO:0000313" key="1">
    <source>
        <dbReference type="EMBL" id="CNE65421.1"/>
    </source>
</evidence>
<dbReference type="Proteomes" id="UP000040578">
    <property type="component" value="Unassembled WGS sequence"/>
</dbReference>
<sequence length="70" mass="7613">MSARENLRGRRSLDKNAGSAVLKIVLSPVKKQTAQRPPVDFAITNTLNQQKSSTEIREIPYLCQGSGTAA</sequence>
<organism evidence="1 2">
    <name type="scientific">Yersinia nurmii</name>
    <dbReference type="NCBI Taxonomy" id="685706"/>
    <lineage>
        <taxon>Bacteria</taxon>
        <taxon>Pseudomonadati</taxon>
        <taxon>Pseudomonadota</taxon>
        <taxon>Gammaproteobacteria</taxon>
        <taxon>Enterobacterales</taxon>
        <taxon>Yersiniaceae</taxon>
        <taxon>Yersinia</taxon>
    </lineage>
</organism>
<gene>
    <name evidence="1" type="ORF">ERS137967_02161</name>
</gene>
<reference evidence="1 2" key="1">
    <citation type="submission" date="2015-03" db="EMBL/GenBank/DDBJ databases">
        <authorList>
            <consortium name="Pathogen Informatics"/>
            <person name="Murphy D."/>
        </authorList>
    </citation>
    <scope>NUCLEOTIDE SEQUENCE [LARGE SCALE GENOMIC DNA]</scope>
    <source>
        <strain evidence="2">type strain: CIP110231</strain>
    </source>
</reference>
<protein>
    <submittedName>
        <fullName evidence="1">Uncharacterized protein</fullName>
    </submittedName>
</protein>
<accession>A0ABP1YF25</accession>